<name>A0A1H0GUH7_9GAMM</name>
<dbReference type="Proteomes" id="UP000199075">
    <property type="component" value="Unassembled WGS sequence"/>
</dbReference>
<gene>
    <name evidence="1" type="ORF">SAMN04487957_103364</name>
</gene>
<dbReference type="AlphaFoldDB" id="A0A1H0GUH7"/>
<protein>
    <submittedName>
        <fullName evidence="1">Uncharacterized protein</fullName>
    </submittedName>
</protein>
<evidence type="ECO:0000313" key="2">
    <source>
        <dbReference type="Proteomes" id="UP000199075"/>
    </source>
</evidence>
<accession>A0A1H0GUH7</accession>
<keyword evidence="2" id="KW-1185">Reference proteome</keyword>
<reference evidence="2" key="1">
    <citation type="submission" date="2016-10" db="EMBL/GenBank/DDBJ databases">
        <authorList>
            <person name="Varghese N."/>
            <person name="Submissions S."/>
        </authorList>
    </citation>
    <scope>NUCLEOTIDE SEQUENCE [LARGE SCALE GENOMIC DNA]</scope>
    <source>
        <strain evidence="2">CGMCC 1.6444</strain>
    </source>
</reference>
<dbReference type="RefSeq" id="WP_176760238.1">
    <property type="nucleotide sequence ID" value="NZ_FNIV01000003.1"/>
</dbReference>
<organism evidence="1 2">
    <name type="scientific">Halomonas shengliensis</name>
    <dbReference type="NCBI Taxonomy" id="419597"/>
    <lineage>
        <taxon>Bacteria</taxon>
        <taxon>Pseudomonadati</taxon>
        <taxon>Pseudomonadota</taxon>
        <taxon>Gammaproteobacteria</taxon>
        <taxon>Oceanospirillales</taxon>
        <taxon>Halomonadaceae</taxon>
        <taxon>Halomonas</taxon>
    </lineage>
</organism>
<sequence length="48" mass="5557">MIKALFWCFAVLAAQLALLHWVDRRVLGMKFGGREERDELPEEARPEG</sequence>
<proteinExistence type="predicted"/>
<evidence type="ECO:0000313" key="1">
    <source>
        <dbReference type="EMBL" id="SDO10716.1"/>
    </source>
</evidence>
<dbReference type="EMBL" id="FNIV01000003">
    <property type="protein sequence ID" value="SDO10716.1"/>
    <property type="molecule type" value="Genomic_DNA"/>
</dbReference>